<dbReference type="PROSITE" id="PS50887">
    <property type="entry name" value="GGDEF"/>
    <property type="match status" value="1"/>
</dbReference>
<dbReference type="PATRIC" id="fig|1353534.3.peg.1730"/>
<comment type="caution">
    <text evidence="2">The sequence shown here is derived from an EMBL/GenBank/DDBJ whole genome shotgun (WGS) entry which is preliminary data.</text>
</comment>
<proteinExistence type="predicted"/>
<dbReference type="InterPro" id="IPR029787">
    <property type="entry name" value="Nucleotide_cyclase"/>
</dbReference>
<evidence type="ECO:0000259" key="1">
    <source>
        <dbReference type="PROSITE" id="PS50887"/>
    </source>
</evidence>
<sequence>MDYENMDKKMLIKILRQKDDMLKKLCLEKEKLNYYANTDAMTGVLNRRSGLKLLDKGLNLSKINDRDMVVCFIDIDRLKIINDTFGHEEGDKLLINTARILKESIRKTDFVIRMGGDEFLVVFPETTMKEINKIWHRIYVKIEEINKNSSKYNLSLSCGFYEYKKEGQSEMTASDLIKNADFKMYNKKLNKKEKFDDKCINNIN</sequence>
<evidence type="ECO:0000313" key="2">
    <source>
        <dbReference type="EMBL" id="OBR94154.1"/>
    </source>
</evidence>
<dbReference type="GO" id="GO:1902201">
    <property type="term" value="P:negative regulation of bacterial-type flagellum-dependent cell motility"/>
    <property type="evidence" value="ECO:0007669"/>
    <property type="project" value="TreeGrafter"/>
</dbReference>
<reference evidence="2 3" key="1">
    <citation type="journal article" date="2012" name="Front. Microbiol.">
        <title>Draft Genome Sequence of the Virulent Strain 01-B526 of the Fish Pathogen Aeromonas salmonicida.</title>
        <authorList>
            <person name="Charette S.J."/>
            <person name="Brochu F."/>
            <person name="Boyle B."/>
            <person name="Filion G."/>
            <person name="Tanaka K.H."/>
            <person name="Derome N."/>
        </authorList>
    </citation>
    <scope>NUCLEOTIDE SEQUENCE [LARGE SCALE GENOMIC DNA]</scope>
    <source>
        <strain evidence="2 3">P11</strain>
    </source>
</reference>
<gene>
    <name evidence="2" type="primary">ydaM_1</name>
    <name evidence="2" type="ORF">CLRAG_16940</name>
</gene>
<dbReference type="Gene3D" id="3.30.70.270">
    <property type="match status" value="1"/>
</dbReference>
<dbReference type="PANTHER" id="PTHR45138">
    <property type="entry name" value="REGULATORY COMPONENTS OF SENSORY TRANSDUCTION SYSTEM"/>
    <property type="match status" value="1"/>
</dbReference>
<dbReference type="NCBIfam" id="TIGR00254">
    <property type="entry name" value="GGDEF"/>
    <property type="match status" value="1"/>
</dbReference>
<keyword evidence="3" id="KW-1185">Reference proteome</keyword>
<dbReference type="InterPro" id="IPR050469">
    <property type="entry name" value="Diguanylate_Cyclase"/>
</dbReference>
<protein>
    <submittedName>
        <fullName evidence="2">Putative diguanylate cyclase YdaM</fullName>
        <ecNumber evidence="2">2.7.7.65</ecNumber>
    </submittedName>
</protein>
<dbReference type="CDD" id="cd01949">
    <property type="entry name" value="GGDEF"/>
    <property type="match status" value="1"/>
</dbReference>
<keyword evidence="2" id="KW-0808">Transferase</keyword>
<dbReference type="InterPro" id="IPR043128">
    <property type="entry name" value="Rev_trsase/Diguanyl_cyclase"/>
</dbReference>
<feature type="domain" description="GGDEF" evidence="1">
    <location>
        <begin position="66"/>
        <end position="197"/>
    </location>
</feature>
<organism evidence="2 3">
    <name type="scientific">Clostridium ragsdalei P11</name>
    <dbReference type="NCBI Taxonomy" id="1353534"/>
    <lineage>
        <taxon>Bacteria</taxon>
        <taxon>Bacillati</taxon>
        <taxon>Bacillota</taxon>
        <taxon>Clostridia</taxon>
        <taxon>Eubacteriales</taxon>
        <taxon>Clostridiaceae</taxon>
        <taxon>Clostridium</taxon>
    </lineage>
</organism>
<dbReference type="SUPFAM" id="SSF55073">
    <property type="entry name" value="Nucleotide cyclase"/>
    <property type="match status" value="1"/>
</dbReference>
<dbReference type="AlphaFoldDB" id="A0A1A6AVP3"/>
<accession>A0A1A6AVP3</accession>
<name>A0A1A6AVP3_9CLOT</name>
<dbReference type="InterPro" id="IPR000160">
    <property type="entry name" value="GGDEF_dom"/>
</dbReference>
<dbReference type="Proteomes" id="UP000093954">
    <property type="component" value="Unassembled WGS sequence"/>
</dbReference>
<dbReference type="RefSeq" id="WP_065077999.1">
    <property type="nucleotide sequence ID" value="NZ_LROS01000015.1"/>
</dbReference>
<dbReference type="GO" id="GO:0005886">
    <property type="term" value="C:plasma membrane"/>
    <property type="evidence" value="ECO:0007669"/>
    <property type="project" value="TreeGrafter"/>
</dbReference>
<dbReference type="Pfam" id="PF00990">
    <property type="entry name" value="GGDEF"/>
    <property type="match status" value="1"/>
</dbReference>
<evidence type="ECO:0000313" key="3">
    <source>
        <dbReference type="Proteomes" id="UP000093954"/>
    </source>
</evidence>
<dbReference type="SMART" id="SM00267">
    <property type="entry name" value="GGDEF"/>
    <property type="match status" value="1"/>
</dbReference>
<keyword evidence="2" id="KW-0548">Nucleotidyltransferase</keyword>
<dbReference type="PANTHER" id="PTHR45138:SF23">
    <property type="entry name" value="SIGNALING PROTEIN"/>
    <property type="match status" value="1"/>
</dbReference>
<dbReference type="GO" id="GO:0052621">
    <property type="term" value="F:diguanylate cyclase activity"/>
    <property type="evidence" value="ECO:0007669"/>
    <property type="project" value="UniProtKB-EC"/>
</dbReference>
<dbReference type="EC" id="2.7.7.65" evidence="2"/>
<dbReference type="EMBL" id="LROS01000015">
    <property type="protein sequence ID" value="OBR94154.1"/>
    <property type="molecule type" value="Genomic_DNA"/>
</dbReference>
<dbReference type="GO" id="GO:0043709">
    <property type="term" value="P:cell adhesion involved in single-species biofilm formation"/>
    <property type="evidence" value="ECO:0007669"/>
    <property type="project" value="TreeGrafter"/>
</dbReference>